<name>A0A5D2E597_GOSDA</name>
<feature type="region of interest" description="Disordered" evidence="1">
    <location>
        <begin position="56"/>
        <end position="90"/>
    </location>
</feature>
<dbReference type="AlphaFoldDB" id="A0A5D2E597"/>
<accession>A0A5D2E597</accession>
<keyword evidence="3" id="KW-1185">Reference proteome</keyword>
<dbReference type="EMBL" id="CM017699">
    <property type="protein sequence ID" value="TYG88535.1"/>
    <property type="molecule type" value="Genomic_DNA"/>
</dbReference>
<protein>
    <submittedName>
        <fullName evidence="2">Uncharacterized protein</fullName>
    </submittedName>
</protein>
<dbReference type="Proteomes" id="UP000323506">
    <property type="component" value="Chromosome A12"/>
</dbReference>
<evidence type="ECO:0000256" key="1">
    <source>
        <dbReference type="SAM" id="MobiDB-lite"/>
    </source>
</evidence>
<sequence>MRKRRTNIENIPSPLNARIISSLHKWEKKKGRRGRERDDAHCISVLADFGIRRLHLRHGTSPKPPKRRYGEGRGVTSGAGAYGGWRWLRR</sequence>
<proteinExistence type="predicted"/>
<feature type="compositionally biased region" description="Basic residues" evidence="1">
    <location>
        <begin position="56"/>
        <end position="67"/>
    </location>
</feature>
<gene>
    <name evidence="2" type="ORF">ES288_A12G029200v1</name>
</gene>
<feature type="compositionally biased region" description="Gly residues" evidence="1">
    <location>
        <begin position="72"/>
        <end position="83"/>
    </location>
</feature>
<organism evidence="2 3">
    <name type="scientific">Gossypium darwinii</name>
    <name type="common">Darwin's cotton</name>
    <name type="synonym">Gossypium barbadense var. darwinii</name>
    <dbReference type="NCBI Taxonomy" id="34276"/>
    <lineage>
        <taxon>Eukaryota</taxon>
        <taxon>Viridiplantae</taxon>
        <taxon>Streptophyta</taxon>
        <taxon>Embryophyta</taxon>
        <taxon>Tracheophyta</taxon>
        <taxon>Spermatophyta</taxon>
        <taxon>Magnoliopsida</taxon>
        <taxon>eudicotyledons</taxon>
        <taxon>Gunneridae</taxon>
        <taxon>Pentapetalae</taxon>
        <taxon>rosids</taxon>
        <taxon>malvids</taxon>
        <taxon>Malvales</taxon>
        <taxon>Malvaceae</taxon>
        <taxon>Malvoideae</taxon>
        <taxon>Gossypium</taxon>
    </lineage>
</organism>
<reference evidence="2 3" key="1">
    <citation type="submission" date="2019-06" db="EMBL/GenBank/DDBJ databases">
        <title>WGS assembly of Gossypium darwinii.</title>
        <authorList>
            <person name="Chen Z.J."/>
            <person name="Sreedasyam A."/>
            <person name="Ando A."/>
            <person name="Song Q."/>
            <person name="De L."/>
            <person name="Hulse-Kemp A."/>
            <person name="Ding M."/>
            <person name="Ye W."/>
            <person name="Kirkbride R."/>
            <person name="Jenkins J."/>
            <person name="Plott C."/>
            <person name="Lovell J."/>
            <person name="Lin Y.-M."/>
            <person name="Vaughn R."/>
            <person name="Liu B."/>
            <person name="Li W."/>
            <person name="Simpson S."/>
            <person name="Scheffler B."/>
            <person name="Saski C."/>
            <person name="Grover C."/>
            <person name="Hu G."/>
            <person name="Conover J."/>
            <person name="Carlson J."/>
            <person name="Shu S."/>
            <person name="Boston L."/>
            <person name="Williams M."/>
            <person name="Peterson D."/>
            <person name="Mcgee K."/>
            <person name="Jones D."/>
            <person name="Wendel J."/>
            <person name="Stelly D."/>
            <person name="Grimwood J."/>
            <person name="Schmutz J."/>
        </authorList>
    </citation>
    <scope>NUCLEOTIDE SEQUENCE [LARGE SCALE GENOMIC DNA]</scope>
    <source>
        <strain evidence="2">1808015.09</strain>
    </source>
</reference>
<evidence type="ECO:0000313" key="3">
    <source>
        <dbReference type="Proteomes" id="UP000323506"/>
    </source>
</evidence>
<evidence type="ECO:0000313" key="2">
    <source>
        <dbReference type="EMBL" id="TYG88535.1"/>
    </source>
</evidence>